<protein>
    <recommendedName>
        <fullName evidence="6">Translational regulator CsrA</fullName>
    </recommendedName>
</protein>
<comment type="function">
    <text evidence="6">A translational regulator that binds mRNA to regulate translation initiation and/or mRNA stability. Usually binds in the 5'-UTR at or near the Shine-Dalgarno sequence preventing ribosome-binding, thus repressing translation. Its main target seems to be the major flagellin gene, while its function is anatagonized by FliW.</text>
</comment>
<evidence type="ECO:0000256" key="4">
    <source>
        <dbReference type="ARBA" id="ARBA00022845"/>
    </source>
</evidence>
<reference evidence="7 8" key="1">
    <citation type="submission" date="2016-07" db="EMBL/GenBank/DDBJ databases">
        <title>Characterization of isolates of Eisenbergiella tayi derived from blood cultures, using whole genome sequencing.</title>
        <authorList>
            <person name="Burdz T."/>
            <person name="Wiebe D."/>
            <person name="Huynh C."/>
            <person name="Bernard K."/>
        </authorList>
    </citation>
    <scope>NUCLEOTIDE SEQUENCE [LARGE SCALE GENOMIC DNA]</scope>
    <source>
        <strain evidence="7 8">NML 120489</strain>
    </source>
</reference>
<evidence type="ECO:0000313" key="8">
    <source>
        <dbReference type="Proteomes" id="UP000095003"/>
    </source>
</evidence>
<dbReference type="PANTHER" id="PTHR34984:SF1">
    <property type="entry name" value="CARBON STORAGE REGULATOR"/>
    <property type="match status" value="1"/>
</dbReference>
<dbReference type="GO" id="GO:0005829">
    <property type="term" value="C:cytosol"/>
    <property type="evidence" value="ECO:0007669"/>
    <property type="project" value="TreeGrafter"/>
</dbReference>
<dbReference type="Gene3D" id="2.60.40.4380">
    <property type="entry name" value="Translational regulator CsrA"/>
    <property type="match status" value="1"/>
</dbReference>
<sequence length="81" mass="9006">MLVLRRKKGEAIKIGDNITVTVSDIGQDCVQIAIDAPREISILRSELAEAAKVNQESAKVDRESIKNLKNMLKNQKDKTNT</sequence>
<dbReference type="GO" id="GO:0006402">
    <property type="term" value="P:mRNA catabolic process"/>
    <property type="evidence" value="ECO:0007669"/>
    <property type="project" value="InterPro"/>
</dbReference>
<dbReference type="Proteomes" id="UP000095003">
    <property type="component" value="Unassembled WGS sequence"/>
</dbReference>
<dbReference type="GO" id="GO:1902208">
    <property type="term" value="P:regulation of bacterial-type flagellum assembly"/>
    <property type="evidence" value="ECO:0007669"/>
    <property type="project" value="UniProtKB-UniRule"/>
</dbReference>
<dbReference type="InterPro" id="IPR003751">
    <property type="entry name" value="CsrA"/>
</dbReference>
<evidence type="ECO:0000256" key="6">
    <source>
        <dbReference type="HAMAP-Rule" id="MF_00167"/>
    </source>
</evidence>
<evidence type="ECO:0000256" key="3">
    <source>
        <dbReference type="ARBA" id="ARBA00022795"/>
    </source>
</evidence>
<dbReference type="GO" id="GO:0006109">
    <property type="term" value="P:regulation of carbohydrate metabolic process"/>
    <property type="evidence" value="ECO:0007669"/>
    <property type="project" value="InterPro"/>
</dbReference>
<keyword evidence="3 6" id="KW-1005">Bacterial flagellum biogenesis</keyword>
<evidence type="ECO:0000313" key="7">
    <source>
        <dbReference type="EMBL" id="ODM08331.1"/>
    </source>
</evidence>
<dbReference type="AlphaFoldDB" id="A0A1E3AIR0"/>
<evidence type="ECO:0000256" key="5">
    <source>
        <dbReference type="ARBA" id="ARBA00022884"/>
    </source>
</evidence>
<dbReference type="GO" id="GO:0045947">
    <property type="term" value="P:negative regulation of translational initiation"/>
    <property type="evidence" value="ECO:0007669"/>
    <property type="project" value="UniProtKB-UniRule"/>
</dbReference>
<organism evidence="7 8">
    <name type="scientific">Eisenbergiella tayi</name>
    <dbReference type="NCBI Taxonomy" id="1432052"/>
    <lineage>
        <taxon>Bacteria</taxon>
        <taxon>Bacillati</taxon>
        <taxon>Bacillota</taxon>
        <taxon>Clostridia</taxon>
        <taxon>Lachnospirales</taxon>
        <taxon>Lachnospiraceae</taxon>
        <taxon>Eisenbergiella</taxon>
    </lineage>
</organism>
<dbReference type="GeneID" id="93301519"/>
<comment type="similarity">
    <text evidence="6">Belongs to the CsrA/RsmA family.</text>
</comment>
<dbReference type="PANTHER" id="PTHR34984">
    <property type="entry name" value="CARBON STORAGE REGULATOR"/>
    <property type="match status" value="1"/>
</dbReference>
<dbReference type="SUPFAM" id="SSF117130">
    <property type="entry name" value="CsrA-like"/>
    <property type="match status" value="1"/>
</dbReference>
<dbReference type="GO" id="GO:0044781">
    <property type="term" value="P:bacterial-type flagellum organization"/>
    <property type="evidence" value="ECO:0007669"/>
    <property type="project" value="UniProtKB-KW"/>
</dbReference>
<accession>A0A1E3AIR0</accession>
<keyword evidence="5 6" id="KW-0694">RNA-binding</keyword>
<dbReference type="EMBL" id="MCGI01000006">
    <property type="protein sequence ID" value="ODM08331.1"/>
    <property type="molecule type" value="Genomic_DNA"/>
</dbReference>
<comment type="subcellular location">
    <subcellularLocation>
        <location evidence="6">Cytoplasm</location>
    </subcellularLocation>
</comment>
<proteinExistence type="inferred from homology"/>
<name>A0A1E3AIR0_9FIRM</name>
<dbReference type="HAMAP" id="MF_00167">
    <property type="entry name" value="CsrA"/>
    <property type="match status" value="1"/>
</dbReference>
<keyword evidence="2 6" id="KW-0678">Repressor</keyword>
<dbReference type="InterPro" id="IPR036107">
    <property type="entry name" value="CsrA_sf"/>
</dbReference>
<evidence type="ECO:0000256" key="1">
    <source>
        <dbReference type="ARBA" id="ARBA00022490"/>
    </source>
</evidence>
<comment type="subunit">
    <text evidence="6">Homodimer; the beta-strands of each monomer intercalate to form a hydrophobic core, while the alpha-helices form wings that extend away from the core.</text>
</comment>
<comment type="caution">
    <text evidence="7">The sequence shown here is derived from an EMBL/GenBank/DDBJ whole genome shotgun (WGS) entry which is preliminary data.</text>
</comment>
<gene>
    <name evidence="6 7" type="primary">csrA</name>
    <name evidence="7" type="ORF">BEH84_05656</name>
</gene>
<dbReference type="RefSeq" id="WP_009250528.1">
    <property type="nucleotide sequence ID" value="NZ_BAABXS010000001.1"/>
</dbReference>
<dbReference type="Pfam" id="PF02599">
    <property type="entry name" value="CsrA"/>
    <property type="match status" value="1"/>
</dbReference>
<keyword evidence="1 6" id="KW-0963">Cytoplasm</keyword>
<dbReference type="GO" id="GO:0048027">
    <property type="term" value="F:mRNA 5'-UTR binding"/>
    <property type="evidence" value="ECO:0007669"/>
    <property type="project" value="UniProtKB-UniRule"/>
</dbReference>
<evidence type="ECO:0000256" key="2">
    <source>
        <dbReference type="ARBA" id="ARBA00022491"/>
    </source>
</evidence>
<keyword evidence="4 6" id="KW-0810">Translation regulation</keyword>